<accession>A0A0B1T584</accession>
<feature type="non-terminal residue" evidence="2">
    <location>
        <position position="1"/>
    </location>
</feature>
<dbReference type="OrthoDB" id="10578370at2759"/>
<feature type="transmembrane region" description="Helical" evidence="1">
    <location>
        <begin position="222"/>
        <end position="240"/>
    </location>
</feature>
<evidence type="ECO:0000256" key="1">
    <source>
        <dbReference type="SAM" id="Phobius"/>
    </source>
</evidence>
<evidence type="ECO:0000313" key="3">
    <source>
        <dbReference type="Proteomes" id="UP000053660"/>
    </source>
</evidence>
<dbReference type="Proteomes" id="UP000053660">
    <property type="component" value="Unassembled WGS sequence"/>
</dbReference>
<reference evidence="2 3" key="1">
    <citation type="submission" date="2014-03" db="EMBL/GenBank/DDBJ databases">
        <title>Draft genome of the hookworm Oesophagostomum dentatum.</title>
        <authorList>
            <person name="Mitreva M."/>
        </authorList>
    </citation>
    <scope>NUCLEOTIDE SEQUENCE [LARGE SCALE GENOMIC DNA]</scope>
    <source>
        <strain evidence="2 3">OD-Hann</strain>
    </source>
</reference>
<keyword evidence="1" id="KW-0812">Transmembrane</keyword>
<protein>
    <submittedName>
        <fullName evidence="2">Uncharacterized protein</fullName>
    </submittedName>
</protein>
<keyword evidence="1" id="KW-0472">Membrane</keyword>
<organism evidence="2 3">
    <name type="scientific">Oesophagostomum dentatum</name>
    <name type="common">Nodular worm</name>
    <dbReference type="NCBI Taxonomy" id="61180"/>
    <lineage>
        <taxon>Eukaryota</taxon>
        <taxon>Metazoa</taxon>
        <taxon>Ecdysozoa</taxon>
        <taxon>Nematoda</taxon>
        <taxon>Chromadorea</taxon>
        <taxon>Rhabditida</taxon>
        <taxon>Rhabditina</taxon>
        <taxon>Rhabditomorpha</taxon>
        <taxon>Strongyloidea</taxon>
        <taxon>Strongylidae</taxon>
        <taxon>Oesophagostomum</taxon>
    </lineage>
</organism>
<keyword evidence="3" id="KW-1185">Reference proteome</keyword>
<dbReference type="EMBL" id="KN551188">
    <property type="protein sequence ID" value="KHJ92703.1"/>
    <property type="molecule type" value="Genomic_DNA"/>
</dbReference>
<keyword evidence="1" id="KW-1133">Transmembrane helix</keyword>
<proteinExistence type="predicted"/>
<gene>
    <name evidence="2" type="ORF">OESDEN_07401</name>
</gene>
<dbReference type="AlphaFoldDB" id="A0A0B1T584"/>
<name>A0A0B1T584_OESDE</name>
<sequence>LPRFCSSFRAVSTVSRADKHIVIITNNCARQLRSIVAVNLKTLLEDHHEWYIHRCTKKRNDLRCFPRFRRNLESTENYRKRKVVIQLLLSSDGFKFKGHERGNTWIVSCVILDLPKNLRRRKRNTLLVASVSCGGSPSEEVFRIALADLQKFLSSCRRNPLKFNYCNEEWSFHFKVTASVMDNQASIAMSGSRCLGHEATMWPGELRRTFLMLEMHYMGYRVLHYLLLLLLLLHGKMFVVI</sequence>
<evidence type="ECO:0000313" key="2">
    <source>
        <dbReference type="EMBL" id="KHJ92703.1"/>
    </source>
</evidence>